<dbReference type="EMBL" id="JBHTLH010000005">
    <property type="protein sequence ID" value="MFD1124060.1"/>
    <property type="molecule type" value="Genomic_DNA"/>
</dbReference>
<evidence type="ECO:0000313" key="3">
    <source>
        <dbReference type="Proteomes" id="UP001597156"/>
    </source>
</evidence>
<keyword evidence="3" id="KW-1185">Reference proteome</keyword>
<dbReference type="RefSeq" id="WP_121977672.1">
    <property type="nucleotide sequence ID" value="NZ_JBHTLH010000005.1"/>
</dbReference>
<evidence type="ECO:0000313" key="2">
    <source>
        <dbReference type="EMBL" id="MFD1124060.1"/>
    </source>
</evidence>
<keyword evidence="1" id="KW-0732">Signal</keyword>
<proteinExistence type="predicted"/>
<comment type="caution">
    <text evidence="2">The sequence shown here is derived from an EMBL/GenBank/DDBJ whole genome shotgun (WGS) entry which is preliminary data.</text>
</comment>
<protein>
    <submittedName>
        <fullName evidence="2">Uncharacterized protein</fullName>
    </submittedName>
</protein>
<reference evidence="3" key="1">
    <citation type="journal article" date="2019" name="Int. J. Syst. Evol. Microbiol.">
        <title>The Global Catalogue of Microorganisms (GCM) 10K type strain sequencing project: providing services to taxonomists for standard genome sequencing and annotation.</title>
        <authorList>
            <consortium name="The Broad Institute Genomics Platform"/>
            <consortium name="The Broad Institute Genome Sequencing Center for Infectious Disease"/>
            <person name="Wu L."/>
            <person name="Ma J."/>
        </authorList>
    </citation>
    <scope>NUCLEOTIDE SEQUENCE [LARGE SCALE GENOMIC DNA]</scope>
    <source>
        <strain evidence="3">CCUG 71848</strain>
    </source>
</reference>
<organism evidence="2 3">
    <name type="scientific">Lentilactobacillus raoultii</name>
    <dbReference type="NCBI Taxonomy" id="1987503"/>
    <lineage>
        <taxon>Bacteria</taxon>
        <taxon>Bacillati</taxon>
        <taxon>Bacillota</taxon>
        <taxon>Bacilli</taxon>
        <taxon>Lactobacillales</taxon>
        <taxon>Lactobacillaceae</taxon>
        <taxon>Lentilactobacillus</taxon>
    </lineage>
</organism>
<dbReference type="Proteomes" id="UP001597156">
    <property type="component" value="Unassembled WGS sequence"/>
</dbReference>
<evidence type="ECO:0000256" key="1">
    <source>
        <dbReference type="SAM" id="SignalP"/>
    </source>
</evidence>
<gene>
    <name evidence="2" type="ORF">ACFQ22_01610</name>
</gene>
<feature type="chain" id="PRO_5045929334" evidence="1">
    <location>
        <begin position="28"/>
        <end position="142"/>
    </location>
</feature>
<accession>A0ABW3PH45</accession>
<sequence length="142" mass="16522">MKLKKLILSILLFTTLLFMLPTTPAQAATWHLGMPKILQGKWKTKLWKPAGKYATKGRAYLSIGKKHLTYSPANAPVDPQEVFKVHYRHSGDIYTISGRDFTNAPKGGFKQVFKIKAYNRHKIYFKILNNFRKDNNHVYYKY</sequence>
<feature type="signal peptide" evidence="1">
    <location>
        <begin position="1"/>
        <end position="27"/>
    </location>
</feature>
<name>A0ABW3PH45_9LACO</name>